<protein>
    <submittedName>
        <fullName evidence="1">Uncharacterized protein</fullName>
    </submittedName>
</protein>
<dbReference type="Proteomes" id="UP000326799">
    <property type="component" value="Unassembled WGS sequence"/>
</dbReference>
<reference evidence="1 2" key="1">
    <citation type="submission" date="2019-04" db="EMBL/GenBank/DDBJ databases">
        <title>Fungal friends and foes A comparative genomics study of 23 Aspergillus species from section Flavi.</title>
        <authorList>
            <consortium name="DOE Joint Genome Institute"/>
            <person name="Kjaerbolling I."/>
            <person name="Vesth T.C."/>
            <person name="Frisvad J.C."/>
            <person name="Nybo J.L."/>
            <person name="Theobald S."/>
            <person name="Kildgaard S."/>
            <person name="Petersen T.I."/>
            <person name="Kuo A."/>
            <person name="Sato A."/>
            <person name="Lyhne E.K."/>
            <person name="Kogle M.E."/>
            <person name="Wiebenga A."/>
            <person name="Kun R.S."/>
            <person name="Lubbers R.J."/>
            <person name="Makela M.R."/>
            <person name="Barry K."/>
            <person name="Chovatia M."/>
            <person name="Clum A."/>
            <person name="Daum C."/>
            <person name="Haridas S."/>
            <person name="He G."/>
            <person name="LaButti K."/>
            <person name="Lipzen A."/>
            <person name="Mondo S."/>
            <person name="Pangilinan J."/>
            <person name="Riley R."/>
            <person name="Salamov A."/>
            <person name="Simmons B.A."/>
            <person name="Magnuson J.K."/>
            <person name="Henrissat B."/>
            <person name="Mortensen U.H."/>
            <person name="Larsen T.O."/>
            <person name="De vries R.P."/>
            <person name="Grigoriev I.V."/>
            <person name="Machida M."/>
            <person name="Baker S.E."/>
            <person name="Andersen M.R."/>
        </authorList>
    </citation>
    <scope>NUCLEOTIDE SEQUENCE [LARGE SCALE GENOMIC DNA]</scope>
    <source>
        <strain evidence="1 2">CBS 126849</strain>
    </source>
</reference>
<keyword evidence="2" id="KW-1185">Reference proteome</keyword>
<evidence type="ECO:0000313" key="1">
    <source>
        <dbReference type="EMBL" id="KAB8220916.1"/>
    </source>
</evidence>
<dbReference type="AlphaFoldDB" id="A0A5N6ETJ7"/>
<sequence length="253" mass="28663">MQSQDASVKVDYVYAVRDMLPDALRNHMVVDYSDELKQNYGIVHARLFRQFLERLSDRPSLCFPPNAGHEDIPSWCPPWGSGWNYSYLPIIGCQAGSFVHCWHFRRNSPRDCSLLVGPVFDGSTDVLHARRILRAVKDCVLIGQCGWLKSPQFSDRPDGDVLYGFVSFLEHLAANKEHEGDADLLPVNLDTAEYFLDQHRFWRGYLNLIMIRWPGRSFALTTNGRTAFVPCHTKPGDTVCLPGRDTPASAFSA</sequence>
<dbReference type="EMBL" id="ML733424">
    <property type="protein sequence ID" value="KAB8220916.1"/>
    <property type="molecule type" value="Genomic_DNA"/>
</dbReference>
<proteinExistence type="predicted"/>
<gene>
    <name evidence="1" type="ORF">BDV33DRAFT_202882</name>
</gene>
<accession>A0A5N6ETJ7</accession>
<name>A0A5N6ETJ7_9EURO</name>
<evidence type="ECO:0000313" key="2">
    <source>
        <dbReference type="Proteomes" id="UP000326799"/>
    </source>
</evidence>
<organism evidence="1 2">
    <name type="scientific">Aspergillus novoparasiticus</name>
    <dbReference type="NCBI Taxonomy" id="986946"/>
    <lineage>
        <taxon>Eukaryota</taxon>
        <taxon>Fungi</taxon>
        <taxon>Dikarya</taxon>
        <taxon>Ascomycota</taxon>
        <taxon>Pezizomycotina</taxon>
        <taxon>Eurotiomycetes</taxon>
        <taxon>Eurotiomycetidae</taxon>
        <taxon>Eurotiales</taxon>
        <taxon>Aspergillaceae</taxon>
        <taxon>Aspergillus</taxon>
        <taxon>Aspergillus subgen. Circumdati</taxon>
    </lineage>
</organism>